<sequence>MTGPVTGSRGRIRPPDTTREGLRRVVVIVVSVFVLALFGALHWYVWRRLIRDTTPKGSFLRRAGSIVFVAGPLLSMAAMTAEGDGVPFLLQRILAWPGYLWLALFLYLLLALLLGEAMRPVLRRWLAHRGAGGDARQRIRPTAQSAEVAEVQATDSDAEELASADEPLTATAHRGDSDASASRGTAPVTVLDPPHVSEPTLSAGSTAPTGPSRRLFVSRVVGGAAAAVAVGIVGYGTYGVLRGPKVKRLTVPLAKLPRSAHGFRIAVVSDIHVGPILGRGFAQRVVDTINATQPDLIAVVGDLVDGSVENLTPAVEPLAGLRARHGAYFVTGNHEYISGAEPWIEKVRELGLRPLENARTELPGFDLAGVNDVRGEEEGQGPDFGRALGDRDRSRAAVLLAHQPVVIDGAVRHGVDLQLSGHTHGGQLWPGNVLAALANPTVAGLERYGDTQLYVSRGAGAWGPPVRVGAPSDITVVELASVQA</sequence>
<dbReference type="InterPro" id="IPR004843">
    <property type="entry name" value="Calcineurin-like_PHP"/>
</dbReference>
<name>A0ABP7RNS1_9ACTN</name>
<dbReference type="PANTHER" id="PTHR31302:SF31">
    <property type="entry name" value="PHOSPHODIESTERASE YAEI"/>
    <property type="match status" value="1"/>
</dbReference>
<keyword evidence="4" id="KW-0812">Transmembrane</keyword>
<evidence type="ECO:0000256" key="3">
    <source>
        <dbReference type="SAM" id="MobiDB-lite"/>
    </source>
</evidence>
<keyword evidence="1" id="KW-0479">Metal-binding</keyword>
<feature type="transmembrane region" description="Helical" evidence="4">
    <location>
        <begin position="59"/>
        <end position="81"/>
    </location>
</feature>
<gene>
    <name evidence="6" type="ORF">GCM10022232_42760</name>
</gene>
<dbReference type="EMBL" id="BAAAZX010000011">
    <property type="protein sequence ID" value="GAA4000178.1"/>
    <property type="molecule type" value="Genomic_DNA"/>
</dbReference>
<feature type="compositionally biased region" description="Polar residues" evidence="3">
    <location>
        <begin position="199"/>
        <end position="209"/>
    </location>
</feature>
<organism evidence="6 7">
    <name type="scientific">Streptomyces plumbiresistens</name>
    <dbReference type="NCBI Taxonomy" id="511811"/>
    <lineage>
        <taxon>Bacteria</taxon>
        <taxon>Bacillati</taxon>
        <taxon>Actinomycetota</taxon>
        <taxon>Actinomycetes</taxon>
        <taxon>Kitasatosporales</taxon>
        <taxon>Streptomycetaceae</taxon>
        <taxon>Streptomyces</taxon>
    </lineage>
</organism>
<evidence type="ECO:0000313" key="6">
    <source>
        <dbReference type="EMBL" id="GAA4000178.1"/>
    </source>
</evidence>
<dbReference type="InterPro" id="IPR051158">
    <property type="entry name" value="Metallophosphoesterase_sf"/>
</dbReference>
<keyword evidence="7" id="KW-1185">Reference proteome</keyword>
<keyword evidence="2" id="KW-0378">Hydrolase</keyword>
<dbReference type="Gene3D" id="3.60.21.10">
    <property type="match status" value="1"/>
</dbReference>
<keyword evidence="4" id="KW-0472">Membrane</keyword>
<feature type="transmembrane region" description="Helical" evidence="4">
    <location>
        <begin position="220"/>
        <end position="241"/>
    </location>
</feature>
<evidence type="ECO:0000259" key="5">
    <source>
        <dbReference type="Pfam" id="PF00149"/>
    </source>
</evidence>
<accession>A0ABP7RNS1</accession>
<protein>
    <submittedName>
        <fullName evidence="6">Metallophosphoesterase</fullName>
    </submittedName>
</protein>
<dbReference type="SUPFAM" id="SSF56300">
    <property type="entry name" value="Metallo-dependent phosphatases"/>
    <property type="match status" value="1"/>
</dbReference>
<dbReference type="Pfam" id="PF00149">
    <property type="entry name" value="Metallophos"/>
    <property type="match status" value="1"/>
</dbReference>
<keyword evidence="4" id="KW-1133">Transmembrane helix</keyword>
<dbReference type="Proteomes" id="UP001500456">
    <property type="component" value="Unassembled WGS sequence"/>
</dbReference>
<feature type="transmembrane region" description="Helical" evidence="4">
    <location>
        <begin position="93"/>
        <end position="114"/>
    </location>
</feature>
<dbReference type="CDD" id="cd07385">
    <property type="entry name" value="MPP_YkuE_C"/>
    <property type="match status" value="1"/>
</dbReference>
<dbReference type="InterPro" id="IPR029052">
    <property type="entry name" value="Metallo-depent_PP-like"/>
</dbReference>
<dbReference type="PANTHER" id="PTHR31302">
    <property type="entry name" value="TRANSMEMBRANE PROTEIN WITH METALLOPHOSPHOESTERASE DOMAIN-RELATED"/>
    <property type="match status" value="1"/>
</dbReference>
<evidence type="ECO:0000256" key="4">
    <source>
        <dbReference type="SAM" id="Phobius"/>
    </source>
</evidence>
<evidence type="ECO:0000256" key="2">
    <source>
        <dbReference type="ARBA" id="ARBA00022801"/>
    </source>
</evidence>
<feature type="transmembrane region" description="Helical" evidence="4">
    <location>
        <begin position="25"/>
        <end position="47"/>
    </location>
</feature>
<feature type="domain" description="Calcineurin-like phosphoesterase" evidence="5">
    <location>
        <begin position="263"/>
        <end position="425"/>
    </location>
</feature>
<evidence type="ECO:0000313" key="7">
    <source>
        <dbReference type="Proteomes" id="UP001500456"/>
    </source>
</evidence>
<comment type="caution">
    <text evidence="6">The sequence shown here is derived from an EMBL/GenBank/DDBJ whole genome shotgun (WGS) entry which is preliminary data.</text>
</comment>
<proteinExistence type="predicted"/>
<feature type="region of interest" description="Disordered" evidence="3">
    <location>
        <begin position="136"/>
        <end position="209"/>
    </location>
</feature>
<evidence type="ECO:0000256" key="1">
    <source>
        <dbReference type="ARBA" id="ARBA00022723"/>
    </source>
</evidence>
<reference evidence="7" key="1">
    <citation type="journal article" date="2019" name="Int. J. Syst. Evol. Microbiol.">
        <title>The Global Catalogue of Microorganisms (GCM) 10K type strain sequencing project: providing services to taxonomists for standard genome sequencing and annotation.</title>
        <authorList>
            <consortium name="The Broad Institute Genomics Platform"/>
            <consortium name="The Broad Institute Genome Sequencing Center for Infectious Disease"/>
            <person name="Wu L."/>
            <person name="Ma J."/>
        </authorList>
    </citation>
    <scope>NUCLEOTIDE SEQUENCE [LARGE SCALE GENOMIC DNA]</scope>
    <source>
        <strain evidence="7">JCM 16924</strain>
    </source>
</reference>